<protein>
    <submittedName>
        <fullName evidence="1">Uncharacterized protein</fullName>
    </submittedName>
</protein>
<name>A0A0A9FWI7_ARUDO</name>
<evidence type="ECO:0000313" key="1">
    <source>
        <dbReference type="EMBL" id="JAE16607.1"/>
    </source>
</evidence>
<accession>A0A0A9FWI7</accession>
<sequence>MLQRFKPFMDLWDQNLARLNELCETFESKNGKFAKYN</sequence>
<dbReference type="AlphaFoldDB" id="A0A0A9FWI7"/>
<organism evidence="1">
    <name type="scientific">Arundo donax</name>
    <name type="common">Giant reed</name>
    <name type="synonym">Donax arundinaceus</name>
    <dbReference type="NCBI Taxonomy" id="35708"/>
    <lineage>
        <taxon>Eukaryota</taxon>
        <taxon>Viridiplantae</taxon>
        <taxon>Streptophyta</taxon>
        <taxon>Embryophyta</taxon>
        <taxon>Tracheophyta</taxon>
        <taxon>Spermatophyta</taxon>
        <taxon>Magnoliopsida</taxon>
        <taxon>Liliopsida</taxon>
        <taxon>Poales</taxon>
        <taxon>Poaceae</taxon>
        <taxon>PACMAD clade</taxon>
        <taxon>Arundinoideae</taxon>
        <taxon>Arundineae</taxon>
        <taxon>Arundo</taxon>
    </lineage>
</organism>
<proteinExistence type="predicted"/>
<reference evidence="1" key="2">
    <citation type="journal article" date="2015" name="Data Brief">
        <title>Shoot transcriptome of the giant reed, Arundo donax.</title>
        <authorList>
            <person name="Barrero R.A."/>
            <person name="Guerrero F.D."/>
            <person name="Moolhuijzen P."/>
            <person name="Goolsby J.A."/>
            <person name="Tidwell J."/>
            <person name="Bellgard S.E."/>
            <person name="Bellgard M.I."/>
        </authorList>
    </citation>
    <scope>NUCLEOTIDE SEQUENCE</scope>
    <source>
        <tissue evidence="1">Shoot tissue taken approximately 20 cm above the soil surface</tissue>
    </source>
</reference>
<dbReference type="EMBL" id="GBRH01181289">
    <property type="protein sequence ID" value="JAE16607.1"/>
    <property type="molecule type" value="Transcribed_RNA"/>
</dbReference>
<reference evidence="1" key="1">
    <citation type="submission" date="2014-09" db="EMBL/GenBank/DDBJ databases">
        <authorList>
            <person name="Magalhaes I.L.F."/>
            <person name="Oliveira U."/>
            <person name="Santos F.R."/>
            <person name="Vidigal T.H.D.A."/>
            <person name="Brescovit A.D."/>
            <person name="Santos A.J."/>
        </authorList>
    </citation>
    <scope>NUCLEOTIDE SEQUENCE</scope>
    <source>
        <tissue evidence="1">Shoot tissue taken approximately 20 cm above the soil surface</tissue>
    </source>
</reference>